<feature type="compositionally biased region" description="Low complexity" evidence="1">
    <location>
        <begin position="144"/>
        <end position="155"/>
    </location>
</feature>
<evidence type="ECO:0000313" key="3">
    <source>
        <dbReference type="Proteomes" id="UP000515156"/>
    </source>
</evidence>
<feature type="compositionally biased region" description="Polar residues" evidence="1">
    <location>
        <begin position="165"/>
        <end position="176"/>
    </location>
</feature>
<protein>
    <submittedName>
        <fullName evidence="4">Uncharacterized protein LOC115479660</fullName>
    </submittedName>
</protein>
<evidence type="ECO:0000256" key="1">
    <source>
        <dbReference type="SAM" id="MobiDB-lite"/>
    </source>
</evidence>
<dbReference type="InParanoid" id="A0A6P7Z7V9"/>
<organism evidence="3 4">
    <name type="scientific">Microcaecilia unicolor</name>
    <dbReference type="NCBI Taxonomy" id="1415580"/>
    <lineage>
        <taxon>Eukaryota</taxon>
        <taxon>Metazoa</taxon>
        <taxon>Chordata</taxon>
        <taxon>Craniata</taxon>
        <taxon>Vertebrata</taxon>
        <taxon>Euteleostomi</taxon>
        <taxon>Amphibia</taxon>
        <taxon>Gymnophiona</taxon>
        <taxon>Siphonopidae</taxon>
        <taxon>Microcaecilia</taxon>
    </lineage>
</organism>
<accession>A0A6P7Z7V9</accession>
<reference evidence="3" key="1">
    <citation type="submission" date="2024-06" db="UniProtKB">
        <authorList>
            <consortium name="RefSeq"/>
        </authorList>
    </citation>
    <scope>NUCLEOTIDE SEQUENCE [LARGE SCALE GENOMIC DNA]</scope>
</reference>
<keyword evidence="3" id="KW-1185">Reference proteome</keyword>
<gene>
    <name evidence="4" type="primary">LOC115479660</name>
</gene>
<keyword evidence="2" id="KW-1133">Transmembrane helix</keyword>
<name>A0A6P7Z7V9_9AMPH</name>
<dbReference type="AlphaFoldDB" id="A0A6P7Z7V9"/>
<keyword evidence="2" id="KW-0812">Transmembrane</keyword>
<dbReference type="KEGG" id="muo:115479660"/>
<proteinExistence type="predicted"/>
<feature type="region of interest" description="Disordered" evidence="1">
    <location>
        <begin position="395"/>
        <end position="451"/>
    </location>
</feature>
<evidence type="ECO:0000256" key="2">
    <source>
        <dbReference type="SAM" id="Phobius"/>
    </source>
</evidence>
<dbReference type="RefSeq" id="XP_030073588.1">
    <property type="nucleotide sequence ID" value="XM_030217728.1"/>
</dbReference>
<reference evidence="4" key="2">
    <citation type="submission" date="2025-08" db="UniProtKB">
        <authorList>
            <consortium name="RefSeq"/>
        </authorList>
    </citation>
    <scope>IDENTIFICATION</scope>
</reference>
<feature type="transmembrane region" description="Helical" evidence="2">
    <location>
        <begin position="50"/>
        <end position="73"/>
    </location>
</feature>
<dbReference type="GeneID" id="115479660"/>
<sequence>MVFGSSVGLVEVIMELITTTDRGRGFAMLFEYKNDTGVTSMDLRRHGENMVILAIITGTIFFALILTTLYLVYRQKIWSKRQSGGFSEQENGIQNAAVDISELQLVVQSWKSDNDRSFMGPDIAGNSRGGQGREPSHQTLTEDPSSPSAASASGSEKVFAGLSGEGTSEPSFTSCRMQDKNLKRSITSPASVFAGEATDNSSERIVPNTPRQRTWSIRTFHDLLPPLPQLQRKRCSSWTTNSPFTKLLDSGSSIDAKNWSEESHRPSCSALYSEPSCSNATGQLYQPAQQHHRLGPCQLKKSLFGSPSFGFLTSSNHAVDRQSTIVDSYQPENGNLGPDNTLEPFEPHTSSQANSCRPKELTAELETLKPVFVISEEEDDQLPLVLAEQLSQTSDTLPIGRGNSESTVGTRADTQQPSQGFLLGSNTNVASDLSTRTRSPTSHNFQYFSHTGGLRSPRSLSSLITLDSSQTRSPI</sequence>
<keyword evidence="2" id="KW-0472">Membrane</keyword>
<feature type="compositionally biased region" description="Polar residues" evidence="1">
    <location>
        <begin position="403"/>
        <end position="449"/>
    </location>
</feature>
<evidence type="ECO:0000313" key="4">
    <source>
        <dbReference type="RefSeq" id="XP_030073588.1"/>
    </source>
</evidence>
<dbReference type="Proteomes" id="UP000515156">
    <property type="component" value="Chromosome 11"/>
</dbReference>
<feature type="region of interest" description="Disordered" evidence="1">
    <location>
        <begin position="331"/>
        <end position="358"/>
    </location>
</feature>
<dbReference type="OrthoDB" id="8951018at2759"/>
<feature type="region of interest" description="Disordered" evidence="1">
    <location>
        <begin position="114"/>
        <end position="176"/>
    </location>
</feature>